<evidence type="ECO:0000313" key="3">
    <source>
        <dbReference type="WBParaSite" id="Pan_g5286.t1"/>
    </source>
</evidence>
<feature type="region of interest" description="Disordered" evidence="1">
    <location>
        <begin position="63"/>
        <end position="186"/>
    </location>
</feature>
<accession>A0A7E4VZU8</accession>
<evidence type="ECO:0000313" key="2">
    <source>
        <dbReference type="Proteomes" id="UP000492821"/>
    </source>
</evidence>
<dbReference type="WBParaSite" id="Pan_g5286.t1">
    <property type="protein sequence ID" value="Pan_g5286.t1"/>
    <property type="gene ID" value="Pan_g5286"/>
</dbReference>
<proteinExistence type="predicted"/>
<reference evidence="2" key="1">
    <citation type="journal article" date="2013" name="Genetics">
        <title>The draft genome and transcriptome of Panagrellus redivivus are shaped by the harsh demands of a free-living lifestyle.</title>
        <authorList>
            <person name="Srinivasan J."/>
            <person name="Dillman A.R."/>
            <person name="Macchietto M.G."/>
            <person name="Heikkinen L."/>
            <person name="Lakso M."/>
            <person name="Fracchia K.M."/>
            <person name="Antoshechkin I."/>
            <person name="Mortazavi A."/>
            <person name="Wong G."/>
            <person name="Sternberg P.W."/>
        </authorList>
    </citation>
    <scope>NUCLEOTIDE SEQUENCE [LARGE SCALE GENOMIC DNA]</scope>
    <source>
        <strain evidence="2">MT8872</strain>
    </source>
</reference>
<organism evidence="2 3">
    <name type="scientific">Panagrellus redivivus</name>
    <name type="common">Microworm</name>
    <dbReference type="NCBI Taxonomy" id="6233"/>
    <lineage>
        <taxon>Eukaryota</taxon>
        <taxon>Metazoa</taxon>
        <taxon>Ecdysozoa</taxon>
        <taxon>Nematoda</taxon>
        <taxon>Chromadorea</taxon>
        <taxon>Rhabditida</taxon>
        <taxon>Tylenchina</taxon>
        <taxon>Panagrolaimomorpha</taxon>
        <taxon>Panagrolaimoidea</taxon>
        <taxon>Panagrolaimidae</taxon>
        <taxon>Panagrellus</taxon>
    </lineage>
</organism>
<evidence type="ECO:0000256" key="1">
    <source>
        <dbReference type="SAM" id="MobiDB-lite"/>
    </source>
</evidence>
<dbReference type="AlphaFoldDB" id="A0A7E4VZU8"/>
<dbReference type="Proteomes" id="UP000492821">
    <property type="component" value="Unassembled WGS sequence"/>
</dbReference>
<protein>
    <submittedName>
        <fullName evidence="3">Proteoglycan 4-like</fullName>
    </submittedName>
</protein>
<name>A0A7E4VZU8_PANRE</name>
<reference evidence="3" key="2">
    <citation type="submission" date="2020-10" db="UniProtKB">
        <authorList>
            <consortium name="WormBaseParasite"/>
        </authorList>
    </citation>
    <scope>IDENTIFICATION</scope>
</reference>
<sequence length="186" mass="20394">MDNMDCYDHYEAIMADFGCTTTSSFIKALSEEDPLDDEDWVPPPKEWVNKLYGFFRLPPPVYEVKPKKKTAKTEPSTSAATDPTTTSTTTTSPIAPTTTSTTAPTSTPGPSTTNPTAPLPTKAKKRKVKVDENGQVIKRPRKKVPKKAFVDFANSIHRQRSRRESPSGPASTRRATEACLAETFAG</sequence>
<keyword evidence="2" id="KW-1185">Reference proteome</keyword>
<feature type="compositionally biased region" description="Low complexity" evidence="1">
    <location>
        <begin position="73"/>
        <end position="116"/>
    </location>
</feature>